<organism evidence="2 3">
    <name type="scientific">Salinibacillus aidingensis</name>
    <dbReference type="NCBI Taxonomy" id="237684"/>
    <lineage>
        <taxon>Bacteria</taxon>
        <taxon>Bacillati</taxon>
        <taxon>Bacillota</taxon>
        <taxon>Bacilli</taxon>
        <taxon>Bacillales</taxon>
        <taxon>Bacillaceae</taxon>
        <taxon>Salinibacillus</taxon>
    </lineage>
</organism>
<name>A0ABP3LND5_9BACI</name>
<evidence type="ECO:0000256" key="1">
    <source>
        <dbReference type="SAM" id="MobiDB-lite"/>
    </source>
</evidence>
<evidence type="ECO:0000313" key="3">
    <source>
        <dbReference type="Proteomes" id="UP001500880"/>
    </source>
</evidence>
<proteinExistence type="predicted"/>
<dbReference type="Pfam" id="PF03885">
    <property type="entry name" value="DUF327"/>
    <property type="match status" value="1"/>
</dbReference>
<dbReference type="EMBL" id="BAAADO010000011">
    <property type="protein sequence ID" value="GAA0503900.1"/>
    <property type="molecule type" value="Genomic_DNA"/>
</dbReference>
<accession>A0ABP3LND5</accession>
<dbReference type="InterPro" id="IPR024042">
    <property type="entry name" value="TM1646-like_dom_sf"/>
</dbReference>
<sequence length="146" mass="16796">MKIGQEIRSQLDPSQKNPPLKSVQGNSFHSAIRTEQQQMRETELTRLLEQITAQGDKVARFRSFKDLSKFKGLVKQFVKETVQYGLDLKQTRNFSMNGQSRKLTTVDTIDEKLVELTDSVFDQEKKSMDILEQIGEIKGLLVNLYT</sequence>
<dbReference type="SUPFAM" id="SSF158397">
    <property type="entry name" value="TM1646-like"/>
    <property type="match status" value="1"/>
</dbReference>
<dbReference type="Gene3D" id="1.20.120.490">
    <property type="entry name" value="Hypothetical protein TM1646-like domain"/>
    <property type="match status" value="1"/>
</dbReference>
<keyword evidence="3" id="KW-1185">Reference proteome</keyword>
<dbReference type="InterPro" id="IPR005585">
    <property type="entry name" value="DUF327"/>
</dbReference>
<feature type="compositionally biased region" description="Polar residues" evidence="1">
    <location>
        <begin position="7"/>
        <end position="25"/>
    </location>
</feature>
<protein>
    <submittedName>
        <fullName evidence="2">YaaR family protein</fullName>
    </submittedName>
</protein>
<comment type="caution">
    <text evidence="2">The sequence shown here is derived from an EMBL/GenBank/DDBJ whole genome shotgun (WGS) entry which is preliminary data.</text>
</comment>
<evidence type="ECO:0000313" key="2">
    <source>
        <dbReference type="EMBL" id="GAA0503900.1"/>
    </source>
</evidence>
<feature type="region of interest" description="Disordered" evidence="1">
    <location>
        <begin position="1"/>
        <end position="25"/>
    </location>
</feature>
<reference evidence="3" key="1">
    <citation type="journal article" date="2019" name="Int. J. Syst. Evol. Microbiol.">
        <title>The Global Catalogue of Microorganisms (GCM) 10K type strain sequencing project: providing services to taxonomists for standard genome sequencing and annotation.</title>
        <authorList>
            <consortium name="The Broad Institute Genomics Platform"/>
            <consortium name="The Broad Institute Genome Sequencing Center for Infectious Disease"/>
            <person name="Wu L."/>
            <person name="Ma J."/>
        </authorList>
    </citation>
    <scope>NUCLEOTIDE SEQUENCE [LARGE SCALE GENOMIC DNA]</scope>
    <source>
        <strain evidence="3">JCM 12389</strain>
    </source>
</reference>
<dbReference type="Proteomes" id="UP001500880">
    <property type="component" value="Unassembled WGS sequence"/>
</dbReference>
<gene>
    <name evidence="2" type="ORF">GCM10008986_34310</name>
</gene>